<accession>A0A7W3LT70</accession>
<proteinExistence type="predicted"/>
<dbReference type="AlphaFoldDB" id="A0A7W3LT70"/>
<dbReference type="Proteomes" id="UP000572680">
    <property type="component" value="Unassembled WGS sequence"/>
</dbReference>
<gene>
    <name evidence="2" type="ORF">HNR61_005478</name>
</gene>
<evidence type="ECO:0000313" key="3">
    <source>
        <dbReference type="Proteomes" id="UP000572680"/>
    </source>
</evidence>
<reference evidence="2 3" key="1">
    <citation type="submission" date="2020-08" db="EMBL/GenBank/DDBJ databases">
        <title>Genomic Encyclopedia of Type Strains, Phase IV (KMG-IV): sequencing the most valuable type-strain genomes for metagenomic binning, comparative biology and taxonomic classification.</title>
        <authorList>
            <person name="Goeker M."/>
        </authorList>
    </citation>
    <scope>NUCLEOTIDE SEQUENCE [LARGE SCALE GENOMIC DNA]</scope>
    <source>
        <strain evidence="2 3">DSM 44197</strain>
    </source>
</reference>
<evidence type="ECO:0000313" key="2">
    <source>
        <dbReference type="EMBL" id="MBA8953825.1"/>
    </source>
</evidence>
<comment type="caution">
    <text evidence="2">The sequence shown here is derived from an EMBL/GenBank/DDBJ whole genome shotgun (WGS) entry which is preliminary data.</text>
</comment>
<dbReference type="EMBL" id="JACJIA010000007">
    <property type="protein sequence ID" value="MBA8953825.1"/>
    <property type="molecule type" value="Genomic_DNA"/>
</dbReference>
<protein>
    <submittedName>
        <fullName evidence="2">Uncharacterized protein</fullName>
    </submittedName>
</protein>
<name>A0A7W3LT70_ACTNM</name>
<evidence type="ECO:0000256" key="1">
    <source>
        <dbReference type="SAM" id="MobiDB-lite"/>
    </source>
</evidence>
<organism evidence="2 3">
    <name type="scientific">Actinomadura namibiensis</name>
    <dbReference type="NCBI Taxonomy" id="182080"/>
    <lineage>
        <taxon>Bacteria</taxon>
        <taxon>Bacillati</taxon>
        <taxon>Actinomycetota</taxon>
        <taxon>Actinomycetes</taxon>
        <taxon>Streptosporangiales</taxon>
        <taxon>Thermomonosporaceae</taxon>
        <taxon>Actinomadura</taxon>
    </lineage>
</organism>
<dbReference type="RefSeq" id="WP_218009983.1">
    <property type="nucleotide sequence ID" value="NZ_BAAALP010000097.1"/>
</dbReference>
<feature type="region of interest" description="Disordered" evidence="1">
    <location>
        <begin position="1"/>
        <end position="21"/>
    </location>
</feature>
<sequence length="205" mass="21462">MLQRLFGGGRPEDDPRSLYPGSPAFSGGLPYDPSSLPGLAARWWRWACSVPGDRHPCRDATGRHAGVNQPEDVFFLAGTFGGEASRACAVPGGVPLFFPVLNVFAEDGGKGVPHFRRVRVAARLNGVDLPVTPVTNDVPYRLVGVPGNPMTPGADGRGVRIVGSGHWCRIDPLAPGGYVLEFAGDTAGFSVAVTYDLTALPPGGA</sequence>
<keyword evidence="3" id="KW-1185">Reference proteome</keyword>